<dbReference type="PANTHER" id="PTHR30616">
    <property type="entry name" value="UNCHARACTERIZED PROTEIN YFIH"/>
    <property type="match status" value="1"/>
</dbReference>
<evidence type="ECO:0000256" key="2">
    <source>
        <dbReference type="ARBA" id="ARBA00001947"/>
    </source>
</evidence>
<evidence type="ECO:0000256" key="9">
    <source>
        <dbReference type="ARBA" id="ARBA00047989"/>
    </source>
</evidence>
<dbReference type="GO" id="GO:0016787">
    <property type="term" value="F:hydrolase activity"/>
    <property type="evidence" value="ECO:0007669"/>
    <property type="project" value="UniProtKB-KW"/>
</dbReference>
<dbReference type="AlphaFoldDB" id="A0A1H0I9W0"/>
<organism evidence="13 14">
    <name type="scientific">Alkalicoccus daliensis</name>
    <dbReference type="NCBI Taxonomy" id="745820"/>
    <lineage>
        <taxon>Bacteria</taxon>
        <taxon>Bacillati</taxon>
        <taxon>Bacillota</taxon>
        <taxon>Bacilli</taxon>
        <taxon>Bacillales</taxon>
        <taxon>Bacillaceae</taxon>
        <taxon>Alkalicoccus</taxon>
    </lineage>
</organism>
<gene>
    <name evidence="13" type="ORF">SAMN04488053_11062</name>
</gene>
<protein>
    <recommendedName>
        <fullName evidence="12">Purine nucleoside phosphorylase</fullName>
    </recommendedName>
</protein>
<reference evidence="14" key="1">
    <citation type="submission" date="2016-10" db="EMBL/GenBank/DDBJ databases">
        <authorList>
            <person name="Varghese N."/>
            <person name="Submissions S."/>
        </authorList>
    </citation>
    <scope>NUCLEOTIDE SEQUENCE [LARGE SCALE GENOMIC DNA]</scope>
    <source>
        <strain evidence="14">CGMCC 1.10369</strain>
    </source>
</reference>
<evidence type="ECO:0000256" key="10">
    <source>
        <dbReference type="ARBA" id="ARBA00048968"/>
    </source>
</evidence>
<dbReference type="NCBIfam" id="TIGR00726">
    <property type="entry name" value="peptidoglycan editing factor PgeF"/>
    <property type="match status" value="1"/>
</dbReference>
<comment type="catalytic activity">
    <reaction evidence="1">
        <text>inosine + phosphate = alpha-D-ribose 1-phosphate + hypoxanthine</text>
        <dbReference type="Rhea" id="RHEA:27646"/>
        <dbReference type="ChEBI" id="CHEBI:17368"/>
        <dbReference type="ChEBI" id="CHEBI:17596"/>
        <dbReference type="ChEBI" id="CHEBI:43474"/>
        <dbReference type="ChEBI" id="CHEBI:57720"/>
        <dbReference type="EC" id="2.4.2.1"/>
    </reaction>
    <physiologicalReaction direction="left-to-right" evidence="1">
        <dbReference type="Rhea" id="RHEA:27647"/>
    </physiologicalReaction>
</comment>
<dbReference type="SUPFAM" id="SSF64438">
    <property type="entry name" value="CNF1/YfiH-like putative cysteine hydrolases"/>
    <property type="match status" value="1"/>
</dbReference>
<dbReference type="InterPro" id="IPR011324">
    <property type="entry name" value="Cytotoxic_necrot_fac-like_cat"/>
</dbReference>
<dbReference type="Proteomes" id="UP000198778">
    <property type="component" value="Unassembled WGS sequence"/>
</dbReference>
<proteinExistence type="inferred from homology"/>
<dbReference type="InterPro" id="IPR038371">
    <property type="entry name" value="Cu_polyphenol_OxRdtase_sf"/>
</dbReference>
<dbReference type="RefSeq" id="WP_090843556.1">
    <property type="nucleotide sequence ID" value="NZ_FNIL01000010.1"/>
</dbReference>
<evidence type="ECO:0000256" key="7">
    <source>
        <dbReference type="ARBA" id="ARBA00022801"/>
    </source>
</evidence>
<evidence type="ECO:0000256" key="11">
    <source>
        <dbReference type="ARBA" id="ARBA00049893"/>
    </source>
</evidence>
<comment type="catalytic activity">
    <reaction evidence="11">
        <text>S-methyl-5'-thioadenosine + phosphate = 5-(methylsulfanyl)-alpha-D-ribose 1-phosphate + adenine</text>
        <dbReference type="Rhea" id="RHEA:11852"/>
        <dbReference type="ChEBI" id="CHEBI:16708"/>
        <dbReference type="ChEBI" id="CHEBI:17509"/>
        <dbReference type="ChEBI" id="CHEBI:43474"/>
        <dbReference type="ChEBI" id="CHEBI:58533"/>
        <dbReference type="EC" id="2.4.2.28"/>
    </reaction>
    <physiologicalReaction direction="left-to-right" evidence="11">
        <dbReference type="Rhea" id="RHEA:11853"/>
    </physiologicalReaction>
</comment>
<name>A0A1H0I9W0_9BACI</name>
<dbReference type="GO" id="GO:0017061">
    <property type="term" value="F:S-methyl-5-thioadenosine phosphorylase activity"/>
    <property type="evidence" value="ECO:0007669"/>
    <property type="project" value="UniProtKB-EC"/>
</dbReference>
<comment type="function">
    <text evidence="3">Purine nucleoside enzyme that catalyzes the phosphorolysis of adenosine and inosine nucleosides, yielding D-ribose 1-phosphate and the respective free bases, adenine and hypoxanthine. Also catalyzes the phosphorolysis of S-methyl-5'-thioadenosine into adenine and S-methyl-5-thio-alpha-D-ribose 1-phosphate. Also has adenosine deaminase activity.</text>
</comment>
<evidence type="ECO:0000256" key="1">
    <source>
        <dbReference type="ARBA" id="ARBA00000553"/>
    </source>
</evidence>
<sequence length="269" mass="29926">MTEPFSLNKNQLLLQRWENHIPGLRAGFTTRTGGTSEPPFHSNNMGLHVNDSPDAVIANREELAEQLGFPLSSWVAAEQTHEDQIVKVTAPLAGSGARSFEDTIKRTDGFYTKEKNLLLTLAFADCVPIYFLNEEKGLIGVAHAGWQGTVKNISGKMVKLWEEMEGVHPGTVFAAIGPSIDKCCYVVDEKVITALEEVLPNHKPYEELSPNQYALQLKEANLHLLINEGVPPENILVSDYCTSCEEELFFSHRRDQGKTGRMISFIGQK</sequence>
<dbReference type="GO" id="GO:0005507">
    <property type="term" value="F:copper ion binding"/>
    <property type="evidence" value="ECO:0007669"/>
    <property type="project" value="TreeGrafter"/>
</dbReference>
<dbReference type="Gene3D" id="3.60.140.10">
    <property type="entry name" value="CNF1/YfiH-like putative cysteine hydrolases"/>
    <property type="match status" value="1"/>
</dbReference>
<keyword evidence="8" id="KW-0862">Zinc</keyword>
<comment type="catalytic activity">
    <reaction evidence="10">
        <text>adenosine + phosphate = alpha-D-ribose 1-phosphate + adenine</text>
        <dbReference type="Rhea" id="RHEA:27642"/>
        <dbReference type="ChEBI" id="CHEBI:16335"/>
        <dbReference type="ChEBI" id="CHEBI:16708"/>
        <dbReference type="ChEBI" id="CHEBI:43474"/>
        <dbReference type="ChEBI" id="CHEBI:57720"/>
        <dbReference type="EC" id="2.4.2.1"/>
    </reaction>
    <physiologicalReaction direction="left-to-right" evidence="10">
        <dbReference type="Rhea" id="RHEA:27643"/>
    </physiologicalReaction>
</comment>
<dbReference type="Pfam" id="PF02578">
    <property type="entry name" value="Cu-oxidase_4"/>
    <property type="match status" value="1"/>
</dbReference>
<evidence type="ECO:0000256" key="4">
    <source>
        <dbReference type="ARBA" id="ARBA00007353"/>
    </source>
</evidence>
<dbReference type="CDD" id="cd16833">
    <property type="entry name" value="YfiH"/>
    <property type="match status" value="1"/>
</dbReference>
<keyword evidence="7" id="KW-0378">Hydrolase</keyword>
<evidence type="ECO:0000256" key="6">
    <source>
        <dbReference type="ARBA" id="ARBA00022723"/>
    </source>
</evidence>
<dbReference type="OrthoDB" id="4279at2"/>
<accession>A0A1H0I9W0</accession>
<comment type="catalytic activity">
    <reaction evidence="9">
        <text>adenosine + H2O + H(+) = inosine + NH4(+)</text>
        <dbReference type="Rhea" id="RHEA:24408"/>
        <dbReference type="ChEBI" id="CHEBI:15377"/>
        <dbReference type="ChEBI" id="CHEBI:15378"/>
        <dbReference type="ChEBI" id="CHEBI:16335"/>
        <dbReference type="ChEBI" id="CHEBI:17596"/>
        <dbReference type="ChEBI" id="CHEBI:28938"/>
        <dbReference type="EC" id="3.5.4.4"/>
    </reaction>
    <physiologicalReaction direction="left-to-right" evidence="9">
        <dbReference type="Rhea" id="RHEA:24409"/>
    </physiologicalReaction>
</comment>
<dbReference type="EMBL" id="FNIL01000010">
    <property type="protein sequence ID" value="SDO28178.1"/>
    <property type="molecule type" value="Genomic_DNA"/>
</dbReference>
<comment type="cofactor">
    <cofactor evidence="2">
        <name>Zn(2+)</name>
        <dbReference type="ChEBI" id="CHEBI:29105"/>
    </cofactor>
</comment>
<keyword evidence="6" id="KW-0479">Metal-binding</keyword>
<evidence type="ECO:0000256" key="5">
    <source>
        <dbReference type="ARBA" id="ARBA00022679"/>
    </source>
</evidence>
<evidence type="ECO:0000256" key="12">
    <source>
        <dbReference type="RuleBase" id="RU361274"/>
    </source>
</evidence>
<dbReference type="STRING" id="745820.SAMN04488053_11062"/>
<comment type="similarity">
    <text evidence="4 12">Belongs to the purine nucleoside phosphorylase YfiH/LACC1 family.</text>
</comment>
<dbReference type="InterPro" id="IPR003730">
    <property type="entry name" value="Cu_polyphenol_OxRdtase"/>
</dbReference>
<evidence type="ECO:0000313" key="14">
    <source>
        <dbReference type="Proteomes" id="UP000198778"/>
    </source>
</evidence>
<keyword evidence="14" id="KW-1185">Reference proteome</keyword>
<evidence type="ECO:0000313" key="13">
    <source>
        <dbReference type="EMBL" id="SDO28178.1"/>
    </source>
</evidence>
<evidence type="ECO:0000256" key="8">
    <source>
        <dbReference type="ARBA" id="ARBA00022833"/>
    </source>
</evidence>
<keyword evidence="5" id="KW-0808">Transferase</keyword>
<evidence type="ECO:0000256" key="3">
    <source>
        <dbReference type="ARBA" id="ARBA00003215"/>
    </source>
</evidence>
<dbReference type="PANTHER" id="PTHR30616:SF2">
    <property type="entry name" value="PURINE NUCLEOSIDE PHOSPHORYLASE LACC1"/>
    <property type="match status" value="1"/>
</dbReference>